<comment type="caution">
    <text evidence="2">The sequence shown here is derived from an EMBL/GenBank/DDBJ whole genome shotgun (WGS) entry which is preliminary data.</text>
</comment>
<evidence type="ECO:0000313" key="5">
    <source>
        <dbReference type="Proteomes" id="UP000238296"/>
    </source>
</evidence>
<gene>
    <name evidence="2" type="ORF">BKN37_14930</name>
    <name evidence="3" type="ORF">C1Y40_00532</name>
</gene>
<keyword evidence="1" id="KW-0812">Transmembrane</keyword>
<reference evidence="3 5" key="2">
    <citation type="journal article" date="2017" name="Int. J. Syst. Evol. Microbiol.">
        <title>Mycobacterium talmoniae sp. nov., a slowly growing mycobacterium isolated from human respiratory samples.</title>
        <authorList>
            <person name="Davidson R.M."/>
            <person name="DeGroote M.A."/>
            <person name="Marola J.L."/>
            <person name="Buss S."/>
            <person name="Jones V."/>
            <person name="McNeil M.R."/>
            <person name="Freifeld A.G."/>
            <person name="Elaine Epperson L."/>
            <person name="Hasan N.A."/>
            <person name="Jackson M."/>
            <person name="Iwen P.C."/>
            <person name="Salfinger M."/>
            <person name="Strong M."/>
        </authorList>
    </citation>
    <scope>NUCLEOTIDE SEQUENCE [LARGE SCALE GENOMIC DNA]</scope>
    <source>
        <strain evidence="3 5">ATCC BAA-2683</strain>
    </source>
</reference>
<dbReference type="Proteomes" id="UP000238296">
    <property type="component" value="Unassembled WGS sequence"/>
</dbReference>
<sequence>MKHVALQVFGFLFVGGLALLCTVWMIAAVGHGEYPTAVVAFAFAVALFGVLACGAKASVGAVTARVAVDRTGTTIRPDRVNDALMGVALIGLEIGMGLGAILALADRLDIPLDDEDYHSVGIAAVLAVFGLPALWRHFARGTYLRLTPRGFEIAQGRAVAGSWGEVDDITDTLPSSRLHQPSAIVMEMSDGARRSLIARSFTPHHGRALRELVRFYWQHPEHRGELTNGRAADRLAGERFAA</sequence>
<dbReference type="EMBL" id="MLQM01000077">
    <property type="protein sequence ID" value="OHV03454.1"/>
    <property type="molecule type" value="Genomic_DNA"/>
</dbReference>
<protein>
    <submittedName>
        <fullName evidence="2">Uncharacterized protein</fullName>
    </submittedName>
</protein>
<dbReference type="RefSeq" id="WP_071027174.1">
    <property type="nucleotide sequence ID" value="NZ_MLQM01000077.1"/>
</dbReference>
<name>A0A1S1NJU9_9MYCO</name>
<organism evidence="2 4">
    <name type="scientific">Mycobacterium talmoniae</name>
    <dbReference type="NCBI Taxonomy" id="1858794"/>
    <lineage>
        <taxon>Bacteria</taxon>
        <taxon>Bacillati</taxon>
        <taxon>Actinomycetota</taxon>
        <taxon>Actinomycetes</taxon>
        <taxon>Mycobacteriales</taxon>
        <taxon>Mycobacteriaceae</taxon>
        <taxon>Mycobacterium</taxon>
    </lineage>
</organism>
<evidence type="ECO:0000313" key="4">
    <source>
        <dbReference type="Proteomes" id="UP000179734"/>
    </source>
</evidence>
<keyword evidence="1" id="KW-1133">Transmembrane helix</keyword>
<feature type="transmembrane region" description="Helical" evidence="1">
    <location>
        <begin position="38"/>
        <end position="62"/>
    </location>
</feature>
<dbReference type="EMBL" id="PPEA01000083">
    <property type="protein sequence ID" value="PQM49245.1"/>
    <property type="molecule type" value="Genomic_DNA"/>
</dbReference>
<keyword evidence="1" id="KW-0472">Membrane</keyword>
<reference evidence="2 4" key="1">
    <citation type="submission" date="2016-10" db="EMBL/GenBank/DDBJ databases">
        <title>Genome sequence of Mycobacterium talmonii.</title>
        <authorList>
            <person name="Greninger A.L."/>
            <person name="Elliott B."/>
            <person name="Vasireddy S."/>
            <person name="Vasireddy R."/>
        </authorList>
    </citation>
    <scope>NUCLEOTIDE SEQUENCE [LARGE SCALE GENOMIC DNA]</scope>
    <source>
        <strain evidence="2">MO-5499</strain>
        <strain evidence="4">NE-TNMC-100812</strain>
    </source>
</reference>
<evidence type="ECO:0000313" key="2">
    <source>
        <dbReference type="EMBL" id="OHV03454.1"/>
    </source>
</evidence>
<keyword evidence="4" id="KW-1185">Reference proteome</keyword>
<feature type="transmembrane region" description="Helical" evidence="1">
    <location>
        <begin position="83"/>
        <end position="105"/>
    </location>
</feature>
<evidence type="ECO:0000313" key="3">
    <source>
        <dbReference type="EMBL" id="PQM49245.1"/>
    </source>
</evidence>
<proteinExistence type="predicted"/>
<dbReference type="Proteomes" id="UP000179734">
    <property type="component" value="Unassembled WGS sequence"/>
</dbReference>
<feature type="transmembrane region" description="Helical" evidence="1">
    <location>
        <begin position="117"/>
        <end position="135"/>
    </location>
</feature>
<evidence type="ECO:0000256" key="1">
    <source>
        <dbReference type="SAM" id="Phobius"/>
    </source>
</evidence>
<reference evidence="3" key="3">
    <citation type="submission" date="2018-01" db="EMBL/GenBank/DDBJ databases">
        <authorList>
            <person name="Gaut B.S."/>
            <person name="Morton B.R."/>
            <person name="Clegg M.T."/>
            <person name="Duvall M.R."/>
        </authorList>
    </citation>
    <scope>NUCLEOTIDE SEQUENCE</scope>
    <source>
        <strain evidence="3">ATCC BAA-2683</strain>
    </source>
</reference>
<accession>A0A1S1NJU9</accession>
<dbReference type="AlphaFoldDB" id="A0A1S1NJU9"/>